<name>A0A3L7J9A7_9HYPH</name>
<comment type="caution">
    <text evidence="1">The sequence shown here is derived from an EMBL/GenBank/DDBJ whole genome shotgun (WGS) entry which is preliminary data.</text>
</comment>
<dbReference type="RefSeq" id="WP_121644286.1">
    <property type="nucleotide sequence ID" value="NZ_RCWN01000001.1"/>
</dbReference>
<reference evidence="1 2" key="1">
    <citation type="submission" date="2018-10" db="EMBL/GenBank/DDBJ databases">
        <title>Notoacmeibacter sp. M2BS9Y-3-1, whole genome shotgun sequence.</title>
        <authorList>
            <person name="Tuo L."/>
        </authorList>
    </citation>
    <scope>NUCLEOTIDE SEQUENCE [LARGE SCALE GENOMIC DNA]</scope>
    <source>
        <strain evidence="1 2">M2BS9Y-3-1</strain>
    </source>
</reference>
<dbReference type="Proteomes" id="UP000281094">
    <property type="component" value="Unassembled WGS sequence"/>
</dbReference>
<evidence type="ECO:0000313" key="1">
    <source>
        <dbReference type="EMBL" id="RLQ87318.1"/>
    </source>
</evidence>
<protein>
    <submittedName>
        <fullName evidence="1">DUF177 domain-containing protein</fullName>
    </submittedName>
</protein>
<gene>
    <name evidence="1" type="ORF">D8780_02940</name>
</gene>
<dbReference type="EMBL" id="RCWN01000001">
    <property type="protein sequence ID" value="RLQ87318.1"/>
    <property type="molecule type" value="Genomic_DNA"/>
</dbReference>
<sequence>MTEPHPTSPVSHVVTATNLPAKGLVVKAEADAKQLGSLAQAHDLRAVEDFSYRLHLSPWKGRGVRIRGEVTANISQACIVTLEPVHTAIKEAVETVFVPEDSRLARPEIIEGEIVVAAEGDDLPETFSDGRIDVGALAEEFFELAIPLYPKREGATLPDDVDGERDRAAEGENPFAVLSALKPH</sequence>
<dbReference type="AlphaFoldDB" id="A0A3L7J9A7"/>
<accession>A0A3L7J9A7</accession>
<keyword evidence="2" id="KW-1185">Reference proteome</keyword>
<evidence type="ECO:0000313" key="2">
    <source>
        <dbReference type="Proteomes" id="UP000281094"/>
    </source>
</evidence>
<dbReference type="Pfam" id="PF02620">
    <property type="entry name" value="YceD"/>
    <property type="match status" value="1"/>
</dbReference>
<organism evidence="1 2">
    <name type="scientific">Notoacmeibacter ruber</name>
    <dbReference type="NCBI Taxonomy" id="2670375"/>
    <lineage>
        <taxon>Bacteria</taxon>
        <taxon>Pseudomonadati</taxon>
        <taxon>Pseudomonadota</taxon>
        <taxon>Alphaproteobacteria</taxon>
        <taxon>Hyphomicrobiales</taxon>
        <taxon>Notoacmeibacteraceae</taxon>
        <taxon>Notoacmeibacter</taxon>
    </lineage>
</organism>
<dbReference type="InterPro" id="IPR003772">
    <property type="entry name" value="YceD"/>
</dbReference>
<proteinExistence type="predicted"/>